<dbReference type="AlphaFoldDB" id="A0A7S3VQR2"/>
<feature type="compositionally biased region" description="Basic and acidic residues" evidence="1">
    <location>
        <begin position="551"/>
        <end position="564"/>
    </location>
</feature>
<feature type="region of interest" description="Disordered" evidence="1">
    <location>
        <begin position="1"/>
        <end position="24"/>
    </location>
</feature>
<dbReference type="EMBL" id="HBIP01026368">
    <property type="protein sequence ID" value="CAE0500843.1"/>
    <property type="molecule type" value="Transcribed_RNA"/>
</dbReference>
<feature type="compositionally biased region" description="Polar residues" evidence="1">
    <location>
        <begin position="263"/>
        <end position="280"/>
    </location>
</feature>
<organism evidence="2">
    <name type="scientific">Dunaliella tertiolecta</name>
    <name type="common">Green alga</name>
    <dbReference type="NCBI Taxonomy" id="3047"/>
    <lineage>
        <taxon>Eukaryota</taxon>
        <taxon>Viridiplantae</taxon>
        <taxon>Chlorophyta</taxon>
        <taxon>core chlorophytes</taxon>
        <taxon>Chlorophyceae</taxon>
        <taxon>CS clade</taxon>
        <taxon>Chlamydomonadales</taxon>
        <taxon>Dunaliellaceae</taxon>
        <taxon>Dunaliella</taxon>
    </lineage>
</organism>
<feature type="compositionally biased region" description="Polar residues" evidence="1">
    <location>
        <begin position="235"/>
        <end position="246"/>
    </location>
</feature>
<evidence type="ECO:0000313" key="2">
    <source>
        <dbReference type="EMBL" id="CAE0500843.1"/>
    </source>
</evidence>
<gene>
    <name evidence="2" type="ORF">DTER00134_LOCUS15916</name>
</gene>
<accession>A0A7S3VQR2</accession>
<feature type="region of interest" description="Disordered" evidence="1">
    <location>
        <begin position="152"/>
        <end position="176"/>
    </location>
</feature>
<proteinExistence type="predicted"/>
<name>A0A7S3VQR2_DUNTE</name>
<feature type="compositionally biased region" description="Basic and acidic residues" evidence="1">
    <location>
        <begin position="581"/>
        <end position="593"/>
    </location>
</feature>
<reference evidence="2" key="1">
    <citation type="submission" date="2021-01" db="EMBL/GenBank/DDBJ databases">
        <authorList>
            <person name="Corre E."/>
            <person name="Pelletier E."/>
            <person name="Niang G."/>
            <person name="Scheremetjew M."/>
            <person name="Finn R."/>
            <person name="Kale V."/>
            <person name="Holt S."/>
            <person name="Cochrane G."/>
            <person name="Meng A."/>
            <person name="Brown T."/>
            <person name="Cohen L."/>
        </authorList>
    </citation>
    <scope>NUCLEOTIDE SEQUENCE</scope>
    <source>
        <strain evidence="2">CCMP1320</strain>
    </source>
</reference>
<feature type="region of interest" description="Disordered" evidence="1">
    <location>
        <begin position="347"/>
        <end position="670"/>
    </location>
</feature>
<feature type="region of interest" description="Disordered" evidence="1">
    <location>
        <begin position="225"/>
        <end position="280"/>
    </location>
</feature>
<feature type="compositionally biased region" description="Polar residues" evidence="1">
    <location>
        <begin position="12"/>
        <end position="24"/>
    </location>
</feature>
<feature type="compositionally biased region" description="Gly residues" evidence="1">
    <location>
        <begin position="508"/>
        <end position="524"/>
    </location>
</feature>
<sequence>MGVDEALETPRRSGSPTLEYTTGRRSYKIASATIGPDIPQRTVPKTAAGVSDQQKHQLVKHNKLRPSSSRVQAAAYRAYGGLGSRGLQRSSPSSTIMPHFDTSTSVIHSVKGRRPSSAILGGGYHYPTSQPQIVHEKFSKRQPRYMQASFEATSDGPLLSGPHMTEAPALQRPMSAGPVPYARQVYQTNQVQASKGPEQRFSHTLPTDPAAKRIWENLTKRPYFVPPPATDRVPTRQSLSAPSSMQHRLPRPLSGHSLRSSERFTSLPVQQQLGTNAQPMTVSGYSAPEEEWAAPPASSAWWQGSRLGRTAIQTLDTRLKMAGCTTSSMPASDNQRAYVARGAQLSSLRPFQPPPHVVSDEADNEDAGTDDADGGGDDGGAGEHGEDGGAGQATVDAGKGGADEGGAGEHGENGGAGQATVDAGKGGADNADGDDGSARKQTEEESAAGGQVEAGEADANGEGGDNDDGTGKQRGHKGAAGDEEEADKDGADGDGGDDSERRQMVEEGAGGGQEGAGEGDAGGDGGDDGSAWKQTEEEATGGGKVEAGEDGAGRDDGSAWKQTEEEATGGGKVEAGEDDADRSGDNSGRRSETEEGGAGEGTENTNKDDANGNGGDGGSARKQTEEEGAGGGQDEAIKGTADGDDEGTKKQREELVDHGPSGSWEGAEHG</sequence>
<evidence type="ECO:0000256" key="1">
    <source>
        <dbReference type="SAM" id="MobiDB-lite"/>
    </source>
</evidence>
<feature type="compositionally biased region" description="Basic and acidic residues" evidence="1">
    <location>
        <begin position="646"/>
        <end position="657"/>
    </location>
</feature>
<protein>
    <submittedName>
        <fullName evidence="2">Uncharacterized protein</fullName>
    </submittedName>
</protein>
<feature type="compositionally biased region" description="Acidic residues" evidence="1">
    <location>
        <begin position="481"/>
        <end position="497"/>
    </location>
</feature>
<feature type="compositionally biased region" description="Acidic residues" evidence="1">
    <location>
        <begin position="360"/>
        <end position="376"/>
    </location>
</feature>